<protein>
    <recommendedName>
        <fullName evidence="3">NAD(P)/FAD-dependent oxidoreductase</fullName>
    </recommendedName>
</protein>
<dbReference type="GeneID" id="39419800"/>
<dbReference type="PANTHER" id="PTHR42685:SF21">
    <property type="entry name" value="DEHYDROGENASE (FLAVOPROTEIN)-LIKE PROTEIN"/>
    <property type="match status" value="1"/>
</dbReference>
<name>A0A484I988_9ARCH</name>
<gene>
    <name evidence="1" type="ORF">NFRAN_0231</name>
</gene>
<keyword evidence="2" id="KW-1185">Reference proteome</keyword>
<reference evidence="1 2" key="1">
    <citation type="submission" date="2019-02" db="EMBL/GenBank/DDBJ databases">
        <authorList>
            <person name="Lehtovirta-Morley E L."/>
        </authorList>
    </citation>
    <scope>NUCLEOTIDE SEQUENCE [LARGE SCALE GENOMIC DNA]</scope>
    <source>
        <strain evidence="1">NFRAN1</strain>
    </source>
</reference>
<dbReference type="AlphaFoldDB" id="A0A484I988"/>
<sequence>MKIAVVGIGVAGAYLMNQLSDIHDVTVRGFERMPEKEHDAVCAWATCDNVMKDYAKQCGLNMDDYILHEGKKMRVDVGDGSDSGKNIDINLKGMVSYDKLKLIQDMIKGTDICFNKVPNKTDLESEYDLIVDSTGFHRHYLPKLKNELWIPCIQYKVKYDKVPFDDFYLKAFPSLSGYFWYFPLGNGYAHIGSGDFKRKQTHVFLDYFMRKYPCQVIKKVGRPVRITPPSHCLPFTDGRKTIGVGESIGTVYALLGEGIIPSTICAQLFIDNLHDKEKYVADVLSTFKIYTNVYNFIRKSINRKFNILKDFLEVLKIYKYMKSSEDRFGMEVNMLNMLKLTKI</sequence>
<evidence type="ECO:0008006" key="3">
    <source>
        <dbReference type="Google" id="ProtNLM"/>
    </source>
</evidence>
<proteinExistence type="predicted"/>
<dbReference type="KEGG" id="nfn:NFRAN_0231"/>
<dbReference type="InterPro" id="IPR036188">
    <property type="entry name" value="FAD/NAD-bd_sf"/>
</dbReference>
<dbReference type="RefSeq" id="WP_134482661.1">
    <property type="nucleotide sequence ID" value="NZ_LR216287.1"/>
</dbReference>
<dbReference type="PANTHER" id="PTHR42685">
    <property type="entry name" value="GERANYLGERANYL DIPHOSPHATE REDUCTASE"/>
    <property type="match status" value="1"/>
</dbReference>
<dbReference type="EMBL" id="LR216287">
    <property type="protein sequence ID" value="VFJ12552.1"/>
    <property type="molecule type" value="Genomic_DNA"/>
</dbReference>
<accession>A0A484I988</accession>
<dbReference type="Gene3D" id="3.50.50.60">
    <property type="entry name" value="FAD/NAD(P)-binding domain"/>
    <property type="match status" value="1"/>
</dbReference>
<dbReference type="InterPro" id="IPR050407">
    <property type="entry name" value="Geranylgeranyl_reductase"/>
</dbReference>
<evidence type="ECO:0000313" key="2">
    <source>
        <dbReference type="Proteomes" id="UP000294299"/>
    </source>
</evidence>
<organism evidence="1 2">
    <name type="scientific">Candidatus Nitrosocosmicus franklandianus</name>
    <dbReference type="NCBI Taxonomy" id="1798806"/>
    <lineage>
        <taxon>Archaea</taxon>
        <taxon>Nitrososphaerota</taxon>
        <taxon>Nitrososphaeria</taxon>
        <taxon>Nitrososphaerales</taxon>
        <taxon>Nitrososphaeraceae</taxon>
        <taxon>Candidatus Nitrosocosmicus</taxon>
    </lineage>
</organism>
<dbReference type="Proteomes" id="UP000294299">
    <property type="component" value="Chromosome NFRAN"/>
</dbReference>
<evidence type="ECO:0000313" key="1">
    <source>
        <dbReference type="EMBL" id="VFJ12552.1"/>
    </source>
</evidence>
<dbReference type="OrthoDB" id="6062at2157"/>